<dbReference type="Gene3D" id="1.25.40.10">
    <property type="entry name" value="Tetratricopeptide repeat domain"/>
    <property type="match status" value="4"/>
</dbReference>
<keyword evidence="2" id="KW-0677">Repeat</keyword>
<dbReference type="Pfam" id="PF00675">
    <property type="entry name" value="Peptidase_M16"/>
    <property type="match status" value="1"/>
</dbReference>
<dbReference type="SUPFAM" id="SSF63411">
    <property type="entry name" value="LuxS/MPP-like metallohydrolase"/>
    <property type="match status" value="1"/>
</dbReference>
<protein>
    <submittedName>
        <fullName evidence="7">Uncharacterized protein</fullName>
    </submittedName>
</protein>
<name>A0ABP0X8D4_9BRYO</name>
<evidence type="ECO:0000256" key="1">
    <source>
        <dbReference type="ARBA" id="ARBA00007626"/>
    </source>
</evidence>
<dbReference type="NCBIfam" id="TIGR00756">
    <property type="entry name" value="PPR"/>
    <property type="match status" value="9"/>
</dbReference>
<organism evidence="7 8">
    <name type="scientific">Sphagnum jensenii</name>
    <dbReference type="NCBI Taxonomy" id="128206"/>
    <lineage>
        <taxon>Eukaryota</taxon>
        <taxon>Viridiplantae</taxon>
        <taxon>Streptophyta</taxon>
        <taxon>Embryophyta</taxon>
        <taxon>Bryophyta</taxon>
        <taxon>Sphagnophytina</taxon>
        <taxon>Sphagnopsida</taxon>
        <taxon>Sphagnales</taxon>
        <taxon>Sphagnaceae</taxon>
        <taxon>Sphagnum</taxon>
    </lineage>
</organism>
<reference evidence="7" key="1">
    <citation type="submission" date="2024-02" db="EMBL/GenBank/DDBJ databases">
        <authorList>
            <consortium name="ELIXIR-Norway"/>
            <consortium name="Elixir Norway"/>
        </authorList>
    </citation>
    <scope>NUCLEOTIDE SEQUENCE</scope>
</reference>
<feature type="compositionally biased region" description="Basic residues" evidence="4">
    <location>
        <begin position="1484"/>
        <end position="1497"/>
    </location>
</feature>
<dbReference type="InterPro" id="IPR011765">
    <property type="entry name" value="Pept_M16_N"/>
</dbReference>
<feature type="domain" description="Peptidase M16 C-terminal" evidence="6">
    <location>
        <begin position="385"/>
        <end position="597"/>
    </location>
</feature>
<feature type="repeat" description="PPR" evidence="3">
    <location>
        <begin position="1052"/>
        <end position="1086"/>
    </location>
</feature>
<feature type="repeat" description="PPR" evidence="3">
    <location>
        <begin position="1193"/>
        <end position="1227"/>
    </location>
</feature>
<feature type="repeat" description="PPR" evidence="3">
    <location>
        <begin position="1158"/>
        <end position="1192"/>
    </location>
</feature>
<dbReference type="Gene3D" id="3.30.830.10">
    <property type="entry name" value="Metalloenzyme, LuxS/M16 peptidase-like"/>
    <property type="match status" value="2"/>
</dbReference>
<dbReference type="PANTHER" id="PTHR47447">
    <property type="entry name" value="OS03G0856100 PROTEIN"/>
    <property type="match status" value="1"/>
</dbReference>
<dbReference type="PROSITE" id="PS51375">
    <property type="entry name" value="PPR"/>
    <property type="match status" value="11"/>
</dbReference>
<gene>
    <name evidence="7" type="ORF">CSSPJE1EN1_LOCUS20851</name>
</gene>
<dbReference type="InterPro" id="IPR007863">
    <property type="entry name" value="Peptidase_M16_C"/>
</dbReference>
<dbReference type="InterPro" id="IPR011249">
    <property type="entry name" value="Metalloenz_LuxS/M16"/>
</dbReference>
<feature type="compositionally biased region" description="Polar residues" evidence="4">
    <location>
        <begin position="94"/>
        <end position="115"/>
    </location>
</feature>
<keyword evidence="8" id="KW-1185">Reference proteome</keyword>
<feature type="region of interest" description="Disordered" evidence="4">
    <location>
        <begin position="1"/>
        <end position="22"/>
    </location>
</feature>
<proteinExistence type="inferred from homology"/>
<feature type="domain" description="Peptidase M16 N-terminal" evidence="5">
    <location>
        <begin position="235"/>
        <end position="366"/>
    </location>
</feature>
<feature type="repeat" description="PPR" evidence="3">
    <location>
        <begin position="1403"/>
        <end position="1437"/>
    </location>
</feature>
<evidence type="ECO:0000256" key="4">
    <source>
        <dbReference type="SAM" id="MobiDB-lite"/>
    </source>
</evidence>
<feature type="repeat" description="PPR" evidence="3">
    <location>
        <begin position="1298"/>
        <end position="1332"/>
    </location>
</feature>
<accession>A0ABP0X8D4</accession>
<dbReference type="Pfam" id="PF13812">
    <property type="entry name" value="PPR_3"/>
    <property type="match status" value="1"/>
</dbReference>
<evidence type="ECO:0000259" key="6">
    <source>
        <dbReference type="Pfam" id="PF05193"/>
    </source>
</evidence>
<feature type="repeat" description="PPR" evidence="3">
    <location>
        <begin position="1087"/>
        <end position="1122"/>
    </location>
</feature>
<dbReference type="EMBL" id="OZ020101">
    <property type="protein sequence ID" value="CAK9275373.1"/>
    <property type="molecule type" value="Genomic_DNA"/>
</dbReference>
<evidence type="ECO:0000256" key="3">
    <source>
        <dbReference type="PROSITE-ProRule" id="PRU00708"/>
    </source>
</evidence>
<dbReference type="InterPro" id="IPR002885">
    <property type="entry name" value="PPR_rpt"/>
</dbReference>
<dbReference type="PANTHER" id="PTHR47447:SF23">
    <property type="entry name" value="PENTACOTRIPEPTIDE-REPEAT REGION OF PRORP DOMAIN-CONTAINING PROTEIN"/>
    <property type="match status" value="1"/>
</dbReference>
<evidence type="ECO:0000259" key="5">
    <source>
        <dbReference type="Pfam" id="PF00675"/>
    </source>
</evidence>
<dbReference type="Proteomes" id="UP001497444">
    <property type="component" value="Chromosome 6"/>
</dbReference>
<feature type="compositionally biased region" description="Low complexity" evidence="4">
    <location>
        <begin position="1"/>
        <end position="17"/>
    </location>
</feature>
<feature type="region of interest" description="Disordered" evidence="4">
    <location>
        <begin position="1458"/>
        <end position="1497"/>
    </location>
</feature>
<feature type="compositionally biased region" description="Polar residues" evidence="4">
    <location>
        <begin position="1460"/>
        <end position="1471"/>
    </location>
</feature>
<feature type="repeat" description="PPR" evidence="3">
    <location>
        <begin position="1228"/>
        <end position="1262"/>
    </location>
</feature>
<feature type="region of interest" description="Disordered" evidence="4">
    <location>
        <begin position="61"/>
        <end position="115"/>
    </location>
</feature>
<comment type="similarity">
    <text evidence="1">Belongs to the PPR family. P subfamily.</text>
</comment>
<feature type="repeat" description="PPR" evidence="3">
    <location>
        <begin position="1263"/>
        <end position="1297"/>
    </location>
</feature>
<feature type="repeat" description="PPR" evidence="3">
    <location>
        <begin position="1368"/>
        <end position="1402"/>
    </location>
</feature>
<dbReference type="Pfam" id="PF13041">
    <property type="entry name" value="PPR_2"/>
    <property type="match status" value="4"/>
</dbReference>
<evidence type="ECO:0000313" key="8">
    <source>
        <dbReference type="Proteomes" id="UP001497444"/>
    </source>
</evidence>
<evidence type="ECO:0000313" key="7">
    <source>
        <dbReference type="EMBL" id="CAK9275373.1"/>
    </source>
</evidence>
<feature type="repeat" description="PPR" evidence="3">
    <location>
        <begin position="1123"/>
        <end position="1157"/>
    </location>
</feature>
<feature type="repeat" description="PPR" evidence="3">
    <location>
        <begin position="1333"/>
        <end position="1367"/>
    </location>
</feature>
<dbReference type="Pfam" id="PF01535">
    <property type="entry name" value="PPR"/>
    <property type="match status" value="1"/>
</dbReference>
<feature type="compositionally biased region" description="Polar residues" evidence="4">
    <location>
        <begin position="61"/>
        <end position="71"/>
    </location>
</feature>
<dbReference type="InterPro" id="IPR011990">
    <property type="entry name" value="TPR-like_helical_dom_sf"/>
</dbReference>
<sequence length="1497" mass="166678">MATLAVPASSAPPHVASLRSSSHVRQDGRRAATFAVLFPAATCISNCSLLASSLQETRGISSSSSATQRSLQGREGKQQLQGHKKQLQNKKNSAIKTDLQSQPLTQQCETWRSSSRWKQRGPASLGWLKTSAAVPLSLQAFGFTRRSSHLSKRPNSIVQANTGPNEPHVANLAWVPDEELLELVKGQALSLESSLRREEEADVNDDDHLVSKLPSHPKLHHGCLENGLQFVILPNKVPPNRFEAHMEMHVGSVDEEEHEQGIAHMIEHVAFLGSKKREKLLGTGARSNAYTDFHHTVFHVHSPVTTQGTNEPLLPLVLEALHEIAFKPKFLASRVEKEPRAVLSEQQMMNTIEYRVDCQLLQQLHSENMLGYRFPIGLEEQIKKWDPETIKAFHERWYFPANATLFIVGDIGSVSRTLEMIEAQFGSTPAGVHASTHTSHENINHTAITVTTRKERHSVRPPVRHTWSLPGARSELKKPFIFQHELLQNFSISLFCKTPVQKVQRYSDLRDVLMRQIVLSTFQFRVNTRYKSANPPFSGIELDHSDSGREGCAVSTLTITAEPKHWEGAIRVGVQEVRRLHKFGVTKGELARYLTALLKDSEHLAAMIDNVPSVDNLDFIMESDALGHTVMDQQQGHESLLAVDETITLEDVNKAGAAMLEYIATYGQPTAPIPAAIVACVPKTMHLEEVGDVSFDITPDAIVNAITVGLNEPLASEPELEVPTELVSPIQLASLHMQWQPRFVAVTDVADARNLSKYSDEATGVVQRRLPNGIRVNYKITQNEAKGGVLRLVVAGGRAQEKPGASGAVAVGVRTLSEGGAVGSFSREQVALDSAGTGAEDDKDLLNKFLETRTGNRVSATEGRVRNWRKQNSGKTASNGNHVTALDPVTHRVPRSRSMPEESAFSSTKNIYDRSPVVALPQKMGVPETSSQSVSGMESSSFLTQKAELSEPIREILHIANNLPQNHSLEDYLVEFTHKISVVEGNLVLKVLGEDKLFMQALSFFQWMRLHKPCLLDSRSFSIIFNLLGKAKMIDEALALYRSLPSDKTVHSVKVYNTLLTALSNCDRHEEIFAVLEQMQATGTEPDSVTFSILITEARKGKDGLHKVLGVYRRMMERGVKPDVTAFGSLIKAFCDTRHPKEALLAAIEMERLGMPLNVIIYNTLIDAYGKVGELEEMEGLVVEMKERGLEPNKKTFNILIHCYGCHGQYKVAEALMLEIEAAGFKPDVVTFTALIGAYGKQKMSEKAASVFNRMRNAGVTPNAYSYTALINAYSEGHWHEKAAMVFERMRQDGISPSVETYTALLDGYRRAGNIEMVKEVWKTMREENCAGTRVTFVTLVDAFAKQGLLRDARDVIFEFEKLGHKPDLMIYNMLLNAYCRGGNHRKGPEILHEIRSAGLKPDSFSYCTLIYAFLRVRDFAKAYKYHEEMLKKGKSPDTKTYAKLRAILKVSLRRKQVNDQKANAGQTPRQGSLGKIPENAKSFWKRGKRPSRRLLR</sequence>
<dbReference type="Pfam" id="PF05193">
    <property type="entry name" value="Peptidase_M16_C"/>
    <property type="match status" value="1"/>
</dbReference>
<evidence type="ECO:0000256" key="2">
    <source>
        <dbReference type="ARBA" id="ARBA00022737"/>
    </source>
</evidence>